<protein>
    <submittedName>
        <fullName evidence="1">Latent-transforming growth factor beta-binding protein 1</fullName>
    </submittedName>
</protein>
<evidence type="ECO:0000313" key="1">
    <source>
        <dbReference type="EMBL" id="EMP24456.1"/>
    </source>
</evidence>
<organism evidence="1 2">
    <name type="scientific">Chelonia mydas</name>
    <name type="common">Green sea-turtle</name>
    <name type="synonym">Chelonia agassizi</name>
    <dbReference type="NCBI Taxonomy" id="8469"/>
    <lineage>
        <taxon>Eukaryota</taxon>
        <taxon>Metazoa</taxon>
        <taxon>Chordata</taxon>
        <taxon>Craniata</taxon>
        <taxon>Vertebrata</taxon>
        <taxon>Euteleostomi</taxon>
        <taxon>Archelosauria</taxon>
        <taxon>Testudinata</taxon>
        <taxon>Testudines</taxon>
        <taxon>Cryptodira</taxon>
        <taxon>Durocryptodira</taxon>
        <taxon>Americhelydia</taxon>
        <taxon>Chelonioidea</taxon>
        <taxon>Cheloniidae</taxon>
        <taxon>Chelonia</taxon>
    </lineage>
</organism>
<dbReference type="EMBL" id="KB600878">
    <property type="protein sequence ID" value="EMP24456.1"/>
    <property type="molecule type" value="Genomic_DNA"/>
</dbReference>
<name>M7AHK3_CHEMY</name>
<sequence>MVCPGIFLCTHKTPCHRNDAEKRCRQVAAAFWQRGVWRPPQSSGNSILLFPQERVNVCGGQCCHGWSKAPGFQRCTKQEELELLICPIQQAAQQTFSQKVQVPQKVSPVAQMMFTLKQKPPVGLPQQLQSHKNHKSWHQWIPSVALTLMGVIQCQSIGASDWAGRNPRSPLRDVFCGLSNFCPTIGSASALGACPHANASDSGTIVDSGTVLGPDLASVLAFISHASTVVDVDYDAGTDGPGADVCIRTSAFVGDCKWIDTSSIDSSSCRTDGCANTWSGVCSAGTVWHTTSTNTAPRVSGPSGGKWQGASTHYKLFLLFVTGQSIAGYSCSPCA</sequence>
<proteinExistence type="predicted"/>
<keyword evidence="2" id="KW-1185">Reference proteome</keyword>
<accession>M7AHK3</accession>
<dbReference type="STRING" id="8469.M7AHK3"/>
<dbReference type="Proteomes" id="UP000031443">
    <property type="component" value="Unassembled WGS sequence"/>
</dbReference>
<dbReference type="AlphaFoldDB" id="M7AHK3"/>
<gene>
    <name evidence="1" type="ORF">UY3_18381</name>
</gene>
<reference evidence="2" key="1">
    <citation type="journal article" date="2013" name="Nat. Genet.">
        <title>The draft genomes of soft-shell turtle and green sea turtle yield insights into the development and evolution of the turtle-specific body plan.</title>
        <authorList>
            <person name="Wang Z."/>
            <person name="Pascual-Anaya J."/>
            <person name="Zadissa A."/>
            <person name="Li W."/>
            <person name="Niimura Y."/>
            <person name="Huang Z."/>
            <person name="Li C."/>
            <person name="White S."/>
            <person name="Xiong Z."/>
            <person name="Fang D."/>
            <person name="Wang B."/>
            <person name="Ming Y."/>
            <person name="Chen Y."/>
            <person name="Zheng Y."/>
            <person name="Kuraku S."/>
            <person name="Pignatelli M."/>
            <person name="Herrero J."/>
            <person name="Beal K."/>
            <person name="Nozawa M."/>
            <person name="Li Q."/>
            <person name="Wang J."/>
            <person name="Zhang H."/>
            <person name="Yu L."/>
            <person name="Shigenobu S."/>
            <person name="Wang J."/>
            <person name="Liu J."/>
            <person name="Flicek P."/>
            <person name="Searle S."/>
            <person name="Wang J."/>
            <person name="Kuratani S."/>
            <person name="Yin Y."/>
            <person name="Aken B."/>
            <person name="Zhang G."/>
            <person name="Irie N."/>
        </authorList>
    </citation>
    <scope>NUCLEOTIDE SEQUENCE [LARGE SCALE GENOMIC DNA]</scope>
</reference>
<evidence type="ECO:0000313" key="2">
    <source>
        <dbReference type="Proteomes" id="UP000031443"/>
    </source>
</evidence>